<protein>
    <submittedName>
        <fullName evidence="1">Uncharacterized protein</fullName>
    </submittedName>
</protein>
<comment type="caution">
    <text evidence="1">The sequence shown here is derived from an EMBL/GenBank/DDBJ whole genome shotgun (WGS) entry which is preliminary data.</text>
</comment>
<name>A0AAE1E7V4_9GAST</name>
<dbReference type="AlphaFoldDB" id="A0AAE1E7V4"/>
<dbReference type="EMBL" id="JAWDGP010000750">
    <property type="protein sequence ID" value="KAK3797624.1"/>
    <property type="molecule type" value="Genomic_DNA"/>
</dbReference>
<keyword evidence="2" id="KW-1185">Reference proteome</keyword>
<organism evidence="1 2">
    <name type="scientific">Elysia crispata</name>
    <name type="common">lettuce slug</name>
    <dbReference type="NCBI Taxonomy" id="231223"/>
    <lineage>
        <taxon>Eukaryota</taxon>
        <taxon>Metazoa</taxon>
        <taxon>Spiralia</taxon>
        <taxon>Lophotrochozoa</taxon>
        <taxon>Mollusca</taxon>
        <taxon>Gastropoda</taxon>
        <taxon>Heterobranchia</taxon>
        <taxon>Euthyneura</taxon>
        <taxon>Panpulmonata</taxon>
        <taxon>Sacoglossa</taxon>
        <taxon>Placobranchoidea</taxon>
        <taxon>Plakobranchidae</taxon>
        <taxon>Elysia</taxon>
    </lineage>
</organism>
<evidence type="ECO:0000313" key="1">
    <source>
        <dbReference type="EMBL" id="KAK3797624.1"/>
    </source>
</evidence>
<proteinExistence type="predicted"/>
<dbReference type="Proteomes" id="UP001283361">
    <property type="component" value="Unassembled WGS sequence"/>
</dbReference>
<gene>
    <name evidence="1" type="ORF">RRG08_054650</name>
</gene>
<reference evidence="1" key="1">
    <citation type="journal article" date="2023" name="G3 (Bethesda)">
        <title>A reference genome for the long-term kleptoplast-retaining sea slug Elysia crispata morphotype clarki.</title>
        <authorList>
            <person name="Eastman K.E."/>
            <person name="Pendleton A.L."/>
            <person name="Shaikh M.A."/>
            <person name="Suttiyut T."/>
            <person name="Ogas R."/>
            <person name="Tomko P."/>
            <person name="Gavelis G."/>
            <person name="Widhalm J.R."/>
            <person name="Wisecaver J.H."/>
        </authorList>
    </citation>
    <scope>NUCLEOTIDE SEQUENCE</scope>
    <source>
        <strain evidence="1">ECLA1</strain>
    </source>
</reference>
<sequence length="116" mass="13350">MVSKADISSDELNCPTPKKSQLRRTINWKTGDHQQVGELLDLLRRNLKTTSGLMQSLRHVVNTRKQYSRLFKWLHKISVCGSDWVRGLGSPGRWGILSFSTQGVFLILREPVFREL</sequence>
<evidence type="ECO:0000313" key="2">
    <source>
        <dbReference type="Proteomes" id="UP001283361"/>
    </source>
</evidence>
<accession>A0AAE1E7V4</accession>